<dbReference type="Gene3D" id="2.60.120.10">
    <property type="entry name" value="Jelly Rolls"/>
    <property type="match status" value="1"/>
</dbReference>
<keyword evidence="2" id="KW-0223">Dioxygenase</keyword>
<dbReference type="InterPro" id="IPR014710">
    <property type="entry name" value="RmlC-like_jellyroll"/>
</dbReference>
<protein>
    <submittedName>
        <fullName evidence="2">Quercetin dioxygenase-like cupin family protein</fullName>
    </submittedName>
</protein>
<dbReference type="GO" id="GO:0051213">
    <property type="term" value="F:dioxygenase activity"/>
    <property type="evidence" value="ECO:0007669"/>
    <property type="project" value="UniProtKB-KW"/>
</dbReference>
<dbReference type="Proteomes" id="UP000638648">
    <property type="component" value="Unassembled WGS sequence"/>
</dbReference>
<evidence type="ECO:0000313" key="3">
    <source>
        <dbReference type="Proteomes" id="UP000638648"/>
    </source>
</evidence>
<gene>
    <name evidence="2" type="ORF">HEB94_000906</name>
</gene>
<name>A0A927MRT6_9ACTN</name>
<evidence type="ECO:0000259" key="1">
    <source>
        <dbReference type="Pfam" id="PF07883"/>
    </source>
</evidence>
<comment type="caution">
    <text evidence="2">The sequence shown here is derived from an EMBL/GenBank/DDBJ whole genome shotgun (WGS) entry which is preliminary data.</text>
</comment>
<dbReference type="EMBL" id="JADBEM010000001">
    <property type="protein sequence ID" value="MBE1604058.1"/>
    <property type="molecule type" value="Genomic_DNA"/>
</dbReference>
<feature type="domain" description="Cupin type-2" evidence="1">
    <location>
        <begin position="19"/>
        <end position="75"/>
    </location>
</feature>
<dbReference type="Pfam" id="PF07883">
    <property type="entry name" value="Cupin_2"/>
    <property type="match status" value="1"/>
</dbReference>
<accession>A0A927MRT6</accession>
<dbReference type="InterPro" id="IPR013096">
    <property type="entry name" value="Cupin_2"/>
</dbReference>
<dbReference type="PANTHER" id="PTHR38599:SF1">
    <property type="entry name" value="CUPIN DOMAIN PROTEIN (AFU_ORTHOLOGUE AFUA_3G13620)"/>
    <property type="match status" value="1"/>
</dbReference>
<dbReference type="AlphaFoldDB" id="A0A927MRT6"/>
<dbReference type="SUPFAM" id="SSF51182">
    <property type="entry name" value="RmlC-like cupins"/>
    <property type="match status" value="1"/>
</dbReference>
<dbReference type="RefSeq" id="WP_238361414.1">
    <property type="nucleotide sequence ID" value="NZ_JADBEM010000001.1"/>
</dbReference>
<dbReference type="PANTHER" id="PTHR38599">
    <property type="entry name" value="CUPIN DOMAIN PROTEIN (AFU_ORTHOLOGUE AFUA_3G13620)"/>
    <property type="match status" value="1"/>
</dbReference>
<evidence type="ECO:0000313" key="2">
    <source>
        <dbReference type="EMBL" id="MBE1604058.1"/>
    </source>
</evidence>
<proteinExistence type="predicted"/>
<keyword evidence="3" id="KW-1185">Reference proteome</keyword>
<sequence>MEVEPPFIPQGAFAMVRRLDLPPGDPGIAPHRHSGPVFGFMLEGEMLFELEGEAPYPIKAGEAFWEPGGDVIHYTISNLLADSWSRLVVVMLCAPGVAMITFVDDEELAAKESARIPRQRA</sequence>
<reference evidence="2" key="1">
    <citation type="submission" date="2020-10" db="EMBL/GenBank/DDBJ databases">
        <title>Sequencing the genomes of 1000 actinobacteria strains.</title>
        <authorList>
            <person name="Klenk H.-P."/>
        </authorList>
    </citation>
    <scope>NUCLEOTIDE SEQUENCE</scope>
    <source>
        <strain evidence="2">DSM 45354</strain>
    </source>
</reference>
<organism evidence="2 3">
    <name type="scientific">Actinopolymorpha pittospori</name>
    <dbReference type="NCBI Taxonomy" id="648752"/>
    <lineage>
        <taxon>Bacteria</taxon>
        <taxon>Bacillati</taxon>
        <taxon>Actinomycetota</taxon>
        <taxon>Actinomycetes</taxon>
        <taxon>Propionibacteriales</taxon>
        <taxon>Actinopolymorphaceae</taxon>
        <taxon>Actinopolymorpha</taxon>
    </lineage>
</organism>
<keyword evidence="2" id="KW-0560">Oxidoreductase</keyword>
<dbReference type="InterPro" id="IPR011051">
    <property type="entry name" value="RmlC_Cupin_sf"/>
</dbReference>